<keyword evidence="2" id="KW-0813">Transport</keyword>
<feature type="transmembrane region" description="Helical" evidence="6">
    <location>
        <begin position="329"/>
        <end position="347"/>
    </location>
</feature>
<dbReference type="RefSeq" id="WP_176951566.1">
    <property type="nucleotide sequence ID" value="NZ_JABXYK010000014.1"/>
</dbReference>
<dbReference type="EMBL" id="JABXYK010000014">
    <property type="protein sequence ID" value="NVP57601.1"/>
    <property type="molecule type" value="Genomic_DNA"/>
</dbReference>
<dbReference type="PROSITE" id="PS50850">
    <property type="entry name" value="MFS"/>
    <property type="match status" value="1"/>
</dbReference>
<dbReference type="Proteomes" id="UP000659172">
    <property type="component" value="Unassembled WGS sequence"/>
</dbReference>
<evidence type="ECO:0000256" key="5">
    <source>
        <dbReference type="ARBA" id="ARBA00023136"/>
    </source>
</evidence>
<dbReference type="InterPro" id="IPR020846">
    <property type="entry name" value="MFS_dom"/>
</dbReference>
<evidence type="ECO:0000313" key="9">
    <source>
        <dbReference type="Proteomes" id="UP000659172"/>
    </source>
</evidence>
<comment type="subcellular location">
    <subcellularLocation>
        <location evidence="1">Membrane</location>
        <topology evidence="1">Multi-pass membrane protein</topology>
    </subcellularLocation>
</comment>
<feature type="transmembrane region" description="Helical" evidence="6">
    <location>
        <begin position="400"/>
        <end position="417"/>
    </location>
</feature>
<dbReference type="PRINTS" id="PR01036">
    <property type="entry name" value="TCRTETB"/>
</dbReference>
<evidence type="ECO:0000256" key="3">
    <source>
        <dbReference type="ARBA" id="ARBA00022692"/>
    </source>
</evidence>
<feature type="transmembrane region" description="Helical" evidence="6">
    <location>
        <begin position="297"/>
        <end position="317"/>
    </location>
</feature>
<organism evidence="8 9">
    <name type="scientific">Mycoplana rhizolycopersici</name>
    <dbReference type="NCBI Taxonomy" id="2746702"/>
    <lineage>
        <taxon>Bacteria</taxon>
        <taxon>Pseudomonadati</taxon>
        <taxon>Pseudomonadota</taxon>
        <taxon>Alphaproteobacteria</taxon>
        <taxon>Hyphomicrobiales</taxon>
        <taxon>Rhizobiaceae</taxon>
        <taxon>Mycoplana</taxon>
    </lineage>
</organism>
<evidence type="ECO:0000256" key="4">
    <source>
        <dbReference type="ARBA" id="ARBA00022989"/>
    </source>
</evidence>
<feature type="transmembrane region" description="Helical" evidence="6">
    <location>
        <begin position="75"/>
        <end position="94"/>
    </location>
</feature>
<gene>
    <name evidence="8" type="ORF">HV823_20295</name>
</gene>
<keyword evidence="4 6" id="KW-1133">Transmembrane helix</keyword>
<feature type="transmembrane region" description="Helical" evidence="6">
    <location>
        <begin position="267"/>
        <end position="291"/>
    </location>
</feature>
<keyword evidence="3 6" id="KW-0812">Transmembrane</keyword>
<comment type="caution">
    <text evidence="8">The sequence shown here is derived from an EMBL/GenBank/DDBJ whole genome shotgun (WGS) entry which is preliminary data.</text>
</comment>
<dbReference type="InterPro" id="IPR011701">
    <property type="entry name" value="MFS"/>
</dbReference>
<evidence type="ECO:0000256" key="2">
    <source>
        <dbReference type="ARBA" id="ARBA00022448"/>
    </source>
</evidence>
<dbReference type="PANTHER" id="PTHR42718">
    <property type="entry name" value="MAJOR FACILITATOR SUPERFAMILY MULTIDRUG TRANSPORTER MFSC"/>
    <property type="match status" value="1"/>
</dbReference>
<proteinExistence type="predicted"/>
<feature type="domain" description="Major facilitator superfamily (MFS) profile" evidence="7">
    <location>
        <begin position="9"/>
        <end position="460"/>
    </location>
</feature>
<dbReference type="SUPFAM" id="SSF103473">
    <property type="entry name" value="MFS general substrate transporter"/>
    <property type="match status" value="1"/>
</dbReference>
<evidence type="ECO:0000259" key="7">
    <source>
        <dbReference type="PROSITE" id="PS50850"/>
    </source>
</evidence>
<evidence type="ECO:0000313" key="8">
    <source>
        <dbReference type="EMBL" id="NVP57601.1"/>
    </source>
</evidence>
<evidence type="ECO:0000256" key="6">
    <source>
        <dbReference type="SAM" id="Phobius"/>
    </source>
</evidence>
<reference evidence="8 9" key="1">
    <citation type="submission" date="2020-06" db="EMBL/GenBank/DDBJ databases">
        <title>Rhizobium sp.nov. isolated from the tomato plant.</title>
        <authorList>
            <person name="Thin K.K."/>
            <person name="Zhang X."/>
            <person name="He S."/>
        </authorList>
    </citation>
    <scope>NUCLEOTIDE SEQUENCE [LARGE SCALE GENOMIC DNA]</scope>
    <source>
        <strain evidence="8 9">DBTS2</strain>
    </source>
</reference>
<dbReference type="Gene3D" id="1.20.1250.20">
    <property type="entry name" value="MFS general substrate transporter like domains"/>
    <property type="match status" value="1"/>
</dbReference>
<dbReference type="Pfam" id="PF07690">
    <property type="entry name" value="MFS_1"/>
    <property type="match status" value="1"/>
</dbReference>
<feature type="transmembrane region" description="Helical" evidence="6">
    <location>
        <begin position="163"/>
        <end position="183"/>
    </location>
</feature>
<name>A0ABX2QMM8_9HYPH</name>
<dbReference type="PANTHER" id="PTHR42718:SF9">
    <property type="entry name" value="MAJOR FACILITATOR SUPERFAMILY MULTIDRUG TRANSPORTER MFSC"/>
    <property type="match status" value="1"/>
</dbReference>
<dbReference type="InterPro" id="IPR036259">
    <property type="entry name" value="MFS_trans_sf"/>
</dbReference>
<dbReference type="Gene3D" id="1.20.1720.10">
    <property type="entry name" value="Multidrug resistance protein D"/>
    <property type="match status" value="1"/>
</dbReference>
<sequence length="466" mass="47630">MNIRSTARPLVALAGATLIASLAVSIATVTLPVLSREFAAPIASVQWVMLAYLVSTTVTIVLAGHLGDQLGNKRVLVIGTAAFAIASVICAAAPTLGVLIAGRAMQGLGGAVLLSLPLSVVRQTTSMDRTGSALGLLGTMSAIGTALGPSVGGIVISEFGWRAAFGGLAVFSLVVLGLSVQFIPEMDVRKRDGGVRADWLGAGLLAITLTLYALATTGSHAVPNWISVSLLPSTALAFVAFMIAELHADAPFVPFSILRNKPIVTALSANLLVSTTMMSTLVVGPFFLSFALGLSDVSVGLVMAIGPVTAALTGVLAGRATDRFGTQRVIALGLIEIVLGLACLAILPRLLGVIGYIVALMVLTPGFQFFIAANSTRVLLPTTADQRGLLSGLLGLSRNLGFMTGASVMTALFSAAVGSDEITKSSPNVIGSAFTTTFLAAAAATLLAATLMLVGKARRIKFEDGV</sequence>
<keyword evidence="5 6" id="KW-0472">Membrane</keyword>
<evidence type="ECO:0000256" key="1">
    <source>
        <dbReference type="ARBA" id="ARBA00004141"/>
    </source>
</evidence>
<feature type="transmembrane region" description="Helical" evidence="6">
    <location>
        <begin position="195"/>
        <end position="214"/>
    </location>
</feature>
<feature type="transmembrane region" description="Helical" evidence="6">
    <location>
        <begin position="353"/>
        <end position="380"/>
    </location>
</feature>
<keyword evidence="9" id="KW-1185">Reference proteome</keyword>
<feature type="transmembrane region" description="Helical" evidence="6">
    <location>
        <begin position="43"/>
        <end position="63"/>
    </location>
</feature>
<feature type="transmembrane region" description="Helical" evidence="6">
    <location>
        <begin position="429"/>
        <end position="454"/>
    </location>
</feature>
<feature type="transmembrane region" description="Helical" evidence="6">
    <location>
        <begin position="133"/>
        <end position="157"/>
    </location>
</feature>
<feature type="transmembrane region" description="Helical" evidence="6">
    <location>
        <begin position="100"/>
        <end position="121"/>
    </location>
</feature>
<dbReference type="CDD" id="cd17321">
    <property type="entry name" value="MFS_MMR_MDR_like"/>
    <property type="match status" value="1"/>
</dbReference>
<accession>A0ABX2QMM8</accession>
<protein>
    <submittedName>
        <fullName evidence="8">MFS transporter</fullName>
    </submittedName>
</protein>